<dbReference type="CDD" id="cd07061">
    <property type="entry name" value="HP_HAP_like"/>
    <property type="match status" value="1"/>
</dbReference>
<feature type="chain" id="PRO_5046381191" description="Methyltransferase" evidence="9">
    <location>
        <begin position="18"/>
        <end position="1010"/>
    </location>
</feature>
<proteinExistence type="inferred from homology"/>
<feature type="signal peptide" evidence="9">
    <location>
        <begin position="1"/>
        <end position="17"/>
    </location>
</feature>
<sequence>MAVILLLFLALFSNSKADGDFDVRRHLSTVTRYGAVKDIVDNSFIPSDIPDGCTPIHLNLVARHGTRSPTKKRMRELENLASHIKELIKDAQEKDLSLQKVPAWFRKWESPWKGKLKGGELDIKGEEEMYQLGLSVRERFPDLFNEEYHPDVYPIKTTQVPRASASAVAFGMGLFSGKGSLGPGRHRAFAVTSESRASDTILRFFDCCQTYKNVRKSQEPAFDKLKEPILTEITSSLAKRYEFNFTRQDISSLWFLCKQEASLLDTTDQACSLFSPAEVSLLEWMDDLQMFIVKGYGKSLNYRMGVPLLKDVVQSMDEAIKAREGNQVPGSYEKARLRFAHAETVVPFSCLLGLFLEGSDFERIQKEEPLDYPIKPPQKRKWRGSTVAPFAGNNMLVLYSCPANSSSKYFVHVLHNEHPIPMPGCGGTDFCPFQVFKDKIVQPHLKHDYDTLCNANLDQPKPKPETSKSSLLVSTDFHVTTPQPHLPPPPRSPNDVTAVSSQTNNAIVSLPEPASKTAAATAGDVDLNVSSDIKWENCKLGKGIVRIRVRDVWCLCRLVIRSRFIGLKAGTCNVPHPKLVEYKKEQNWVRKSGDYFVFPGGGTQFKNGVHSYIDFIHKTLPAIKWGNNIRVILDVGCGVASFGGYLLDKDVITMSFAPKDEHEAQIQFALERGIPAILSVIGTQKLTFPDNAYDLIHCARCRVHWDGDGGKPLLELNRVLRPGGYFVWSATPVYRDDERDPMVALTTAVCWKVVAKTVDSTGVGLVIYQKPSSYSCYEQRKEKLPLLCEQKTKQNVSWYEPLCNCISHLPVDSMGNLLRWSTLWSQRLSTKPPSLPSEPDAEDIFNEDTKHWVALVSDVYLDGLAVNFARIRNVMDMNAGYGGFAAALIEQPLWVMNVVPIRAQDTLSIIFERGLIGVYHDWCESFNTYPRTYDLLHSSFLFKNLKDRCDIIDVAVEIDRILRPGGYLLVQDTMETIKKLNPILRSLHWSTTLYQGQFLVGEKGSWRPSE</sequence>
<dbReference type="InterPro" id="IPR000560">
    <property type="entry name" value="His_Pase_clade-2"/>
</dbReference>
<keyword evidence="9" id="KW-0732">Signal</keyword>
<dbReference type="EMBL" id="JBBPBM010000056">
    <property type="protein sequence ID" value="KAK8517166.1"/>
    <property type="molecule type" value="Genomic_DNA"/>
</dbReference>
<dbReference type="InterPro" id="IPR029063">
    <property type="entry name" value="SAM-dependent_MTases_sf"/>
</dbReference>
<keyword evidence="5" id="KW-0812">Transmembrane</keyword>
<gene>
    <name evidence="10" type="ORF">V6N12_032363</name>
</gene>
<protein>
    <recommendedName>
        <fullName evidence="12">Methyltransferase</fullName>
    </recommendedName>
</protein>
<keyword evidence="6" id="KW-0325">Glycoprotein</keyword>
<dbReference type="Gene3D" id="3.40.50.150">
    <property type="entry name" value="Vaccinia Virus protein VP39"/>
    <property type="match status" value="1"/>
</dbReference>
<evidence type="ECO:0000256" key="3">
    <source>
        <dbReference type="ARBA" id="ARBA00022603"/>
    </source>
</evidence>
<evidence type="ECO:0000256" key="2">
    <source>
        <dbReference type="ARBA" id="ARBA00008361"/>
    </source>
</evidence>
<dbReference type="InterPro" id="IPR029033">
    <property type="entry name" value="His_PPase_superfam"/>
</dbReference>
<keyword evidence="3" id="KW-0489">Methyltransferase</keyword>
<keyword evidence="5" id="KW-0735">Signal-anchor</keyword>
<dbReference type="InterPro" id="IPR004159">
    <property type="entry name" value="Put_SAM_MeTrfase"/>
</dbReference>
<organism evidence="10 11">
    <name type="scientific">Hibiscus sabdariffa</name>
    <name type="common">roselle</name>
    <dbReference type="NCBI Taxonomy" id="183260"/>
    <lineage>
        <taxon>Eukaryota</taxon>
        <taxon>Viridiplantae</taxon>
        <taxon>Streptophyta</taxon>
        <taxon>Embryophyta</taxon>
        <taxon>Tracheophyta</taxon>
        <taxon>Spermatophyta</taxon>
        <taxon>Magnoliopsida</taxon>
        <taxon>eudicotyledons</taxon>
        <taxon>Gunneridae</taxon>
        <taxon>Pentapetalae</taxon>
        <taxon>rosids</taxon>
        <taxon>malvids</taxon>
        <taxon>Malvales</taxon>
        <taxon>Malvaceae</taxon>
        <taxon>Malvoideae</taxon>
        <taxon>Hibiscus</taxon>
    </lineage>
</organism>
<dbReference type="Gene3D" id="3.40.50.1240">
    <property type="entry name" value="Phosphoglycerate mutase-like"/>
    <property type="match status" value="1"/>
</dbReference>
<evidence type="ECO:0000256" key="1">
    <source>
        <dbReference type="ARBA" id="ARBA00004606"/>
    </source>
</evidence>
<name>A0ABR2CE54_9ROSI</name>
<evidence type="ECO:0000256" key="9">
    <source>
        <dbReference type="SAM" id="SignalP"/>
    </source>
</evidence>
<dbReference type="SUPFAM" id="SSF53335">
    <property type="entry name" value="S-adenosyl-L-methionine-dependent methyltransferases"/>
    <property type="match status" value="2"/>
</dbReference>
<evidence type="ECO:0000313" key="11">
    <source>
        <dbReference type="Proteomes" id="UP001472677"/>
    </source>
</evidence>
<evidence type="ECO:0000256" key="6">
    <source>
        <dbReference type="ARBA" id="ARBA00023180"/>
    </source>
</evidence>
<comment type="similarity">
    <text evidence="2">Belongs to the methyltransferase superfamily.</text>
</comment>
<dbReference type="CDD" id="cd02440">
    <property type="entry name" value="AdoMet_MTases"/>
    <property type="match status" value="1"/>
</dbReference>
<evidence type="ECO:0000313" key="10">
    <source>
        <dbReference type="EMBL" id="KAK8517166.1"/>
    </source>
</evidence>
<keyword evidence="4" id="KW-0808">Transferase</keyword>
<comment type="subcellular location">
    <subcellularLocation>
        <location evidence="7">Endomembrane system</location>
        <topology evidence="7">Single-pass membrane protein</topology>
    </subcellularLocation>
    <subcellularLocation>
        <location evidence="1">Membrane</location>
        <topology evidence="1">Single-pass type II membrane protein</topology>
    </subcellularLocation>
</comment>
<dbReference type="PANTHER" id="PTHR10108:SF887">
    <property type="entry name" value="METHYLTRANSFERASE PMT22-RELATED"/>
    <property type="match status" value="1"/>
</dbReference>
<accession>A0ABR2CE54</accession>
<comment type="caution">
    <text evidence="10">The sequence shown here is derived from an EMBL/GenBank/DDBJ whole genome shotgun (WGS) entry which is preliminary data.</text>
</comment>
<evidence type="ECO:0000256" key="4">
    <source>
        <dbReference type="ARBA" id="ARBA00022679"/>
    </source>
</evidence>
<dbReference type="Pfam" id="PF00328">
    <property type="entry name" value="His_Phos_2"/>
    <property type="match status" value="1"/>
</dbReference>
<feature type="region of interest" description="Disordered" evidence="8">
    <location>
        <begin position="478"/>
        <end position="498"/>
    </location>
</feature>
<dbReference type="SUPFAM" id="SSF53254">
    <property type="entry name" value="Phosphoglycerate mutase-like"/>
    <property type="match status" value="1"/>
</dbReference>
<reference evidence="10 11" key="1">
    <citation type="journal article" date="2024" name="G3 (Bethesda)">
        <title>Genome assembly of Hibiscus sabdariffa L. provides insights into metabolisms of medicinal natural products.</title>
        <authorList>
            <person name="Kim T."/>
        </authorList>
    </citation>
    <scope>NUCLEOTIDE SEQUENCE [LARGE SCALE GENOMIC DNA]</scope>
    <source>
        <strain evidence="10">TK-2024</strain>
        <tissue evidence="10">Old leaves</tissue>
    </source>
</reference>
<dbReference type="PANTHER" id="PTHR10108">
    <property type="entry name" value="SAM-DEPENDENT METHYLTRANSFERASE"/>
    <property type="match status" value="1"/>
</dbReference>
<evidence type="ECO:0000256" key="7">
    <source>
        <dbReference type="ARBA" id="ARBA00037847"/>
    </source>
</evidence>
<dbReference type="Proteomes" id="UP001472677">
    <property type="component" value="Unassembled WGS sequence"/>
</dbReference>
<evidence type="ECO:0000256" key="5">
    <source>
        <dbReference type="ARBA" id="ARBA00022968"/>
    </source>
</evidence>
<dbReference type="Pfam" id="PF03141">
    <property type="entry name" value="Methyltransf_29"/>
    <property type="match status" value="1"/>
</dbReference>
<evidence type="ECO:0008006" key="12">
    <source>
        <dbReference type="Google" id="ProtNLM"/>
    </source>
</evidence>
<evidence type="ECO:0000256" key="8">
    <source>
        <dbReference type="SAM" id="MobiDB-lite"/>
    </source>
</evidence>
<keyword evidence="11" id="KW-1185">Reference proteome</keyword>